<reference evidence="4" key="1">
    <citation type="journal article" date="2018" name="Nat. Microbiol.">
        <title>Leveraging single-cell genomics to expand the fungal tree of life.</title>
        <authorList>
            <person name="Ahrendt S.R."/>
            <person name="Quandt C.A."/>
            <person name="Ciobanu D."/>
            <person name="Clum A."/>
            <person name="Salamov A."/>
            <person name="Andreopoulos B."/>
            <person name="Cheng J.F."/>
            <person name="Woyke T."/>
            <person name="Pelin A."/>
            <person name="Henrissat B."/>
            <person name="Reynolds N.K."/>
            <person name="Benny G.L."/>
            <person name="Smith M.E."/>
            <person name="James T.Y."/>
            <person name="Grigoriev I.V."/>
        </authorList>
    </citation>
    <scope>NUCLEOTIDE SEQUENCE [LARGE SCALE GENOMIC DNA]</scope>
</reference>
<feature type="coiled-coil region" evidence="1">
    <location>
        <begin position="830"/>
        <end position="875"/>
    </location>
</feature>
<accession>A0A4P9WC22</accession>
<feature type="compositionally biased region" description="Low complexity" evidence="2">
    <location>
        <begin position="273"/>
        <end position="282"/>
    </location>
</feature>
<feature type="region of interest" description="Disordered" evidence="2">
    <location>
        <begin position="403"/>
        <end position="426"/>
    </location>
</feature>
<gene>
    <name evidence="3" type="ORF">BDK51DRAFT_52204</name>
</gene>
<dbReference type="InterPro" id="IPR022092">
    <property type="entry name" value="TMF_DNA-bd"/>
</dbReference>
<feature type="compositionally biased region" description="Low complexity" evidence="2">
    <location>
        <begin position="117"/>
        <end position="136"/>
    </location>
</feature>
<dbReference type="Proteomes" id="UP000269721">
    <property type="component" value="Unassembled WGS sequence"/>
</dbReference>
<feature type="coiled-coil region" evidence="1">
    <location>
        <begin position="741"/>
        <end position="768"/>
    </location>
</feature>
<dbReference type="OrthoDB" id="2162468at2759"/>
<dbReference type="GO" id="GO:0005794">
    <property type="term" value="C:Golgi apparatus"/>
    <property type="evidence" value="ECO:0007669"/>
    <property type="project" value="TreeGrafter"/>
</dbReference>
<dbReference type="PANTHER" id="PTHR46515:SF1">
    <property type="entry name" value="TATA ELEMENT MODULATORY FACTOR"/>
    <property type="match status" value="1"/>
</dbReference>
<evidence type="ECO:0008006" key="5">
    <source>
        <dbReference type="Google" id="ProtNLM"/>
    </source>
</evidence>
<feature type="compositionally biased region" description="Low complexity" evidence="2">
    <location>
        <begin position="495"/>
        <end position="504"/>
    </location>
</feature>
<evidence type="ECO:0000313" key="3">
    <source>
        <dbReference type="EMBL" id="RKO88420.1"/>
    </source>
</evidence>
<dbReference type="AlphaFoldDB" id="A0A4P9WC22"/>
<keyword evidence="1" id="KW-0175">Coiled coil</keyword>
<evidence type="ECO:0000256" key="2">
    <source>
        <dbReference type="SAM" id="MobiDB-lite"/>
    </source>
</evidence>
<organism evidence="3 4">
    <name type="scientific">Blyttiomyces helicus</name>
    <dbReference type="NCBI Taxonomy" id="388810"/>
    <lineage>
        <taxon>Eukaryota</taxon>
        <taxon>Fungi</taxon>
        <taxon>Fungi incertae sedis</taxon>
        <taxon>Chytridiomycota</taxon>
        <taxon>Chytridiomycota incertae sedis</taxon>
        <taxon>Chytridiomycetes</taxon>
        <taxon>Chytridiomycetes incertae sedis</taxon>
        <taxon>Blyttiomyces</taxon>
    </lineage>
</organism>
<feature type="region of interest" description="Disordered" evidence="2">
    <location>
        <begin position="53"/>
        <end position="74"/>
    </location>
</feature>
<dbReference type="GO" id="GO:0005783">
    <property type="term" value="C:endoplasmic reticulum"/>
    <property type="evidence" value="ECO:0007669"/>
    <property type="project" value="TreeGrafter"/>
</dbReference>
<evidence type="ECO:0000313" key="4">
    <source>
        <dbReference type="Proteomes" id="UP000269721"/>
    </source>
</evidence>
<feature type="region of interest" description="Disordered" evidence="2">
    <location>
        <begin position="265"/>
        <end position="321"/>
    </location>
</feature>
<evidence type="ECO:0000256" key="1">
    <source>
        <dbReference type="SAM" id="Coils"/>
    </source>
</evidence>
<name>A0A4P9WC22_9FUNG</name>
<dbReference type="PANTHER" id="PTHR46515">
    <property type="entry name" value="TATA ELEMENT MODULATORY FACTOR TMF1"/>
    <property type="match status" value="1"/>
</dbReference>
<feature type="coiled-coil region" evidence="1">
    <location>
        <begin position="639"/>
        <end position="715"/>
    </location>
</feature>
<dbReference type="EMBL" id="KZ996727">
    <property type="protein sequence ID" value="RKO88420.1"/>
    <property type="molecule type" value="Genomic_DNA"/>
</dbReference>
<sequence>MSNVADERRSGVWSHVPRLWVPVAQWLRKLAIESRHGYRARLVAAASPTPCRFREIPPHASPPSSPTQNSEKMSWLSGLASSDKAAAWMDGLKQAVNTVEQAVSSVESKFDKVLDINQNSSSTSQQNSSSQDSISTGELACLPSDVVRVPDPPARKTSRPDSGPSSPRVSASSSGAFSSLRTISSSLSAGIQAVATGSTGTAPISGAGASSNKPPPSLNSDDFFSSLLGGFASSSSSTPSAAPPVESSAKSRTLAAFIPEVFDASVTNEMPTEESASSVESSRVTDGGGASVTLPTSTAGGPTEGSQAKSVETNPNSIPETETPVSLLAVNVDLGESLSEESSTSTVIIEDLIPNSDLHEGRTSLPIPGVRDSIADPASATTFDNDVKLPIRNVPSAGLAIWDVSDDTSSSPSHAKPEDPVSTPLPLTIKLQDPIENHEAPVLPVQDPAPAVTAPENEALDRASSAPAPFAPTPVSSSPPAPAPVPAAPTPSPDPASATPFDPAAIPAPASSLYPAPALPIPPLVDNPTLPDPTPLSPTSAALESQMVHFKQVVEQRERQLMTAMQENASLNETANVLRRQLEQLEEVRSQETVKVDTVVKEFTERLGAVDRQLTAAIKERDALRANATSSTSALQSSLAEASRLLEQKEAMVQGLLAEGEKLSKAEMKSLGIIKKLRAKEAETDKELKALTTKLESAATEIADLKEKLARLSEIERRQAGAPRSHYPYLRFALFAGSETSRSLTEVNEQQAKQLVKLENEVTAHREKQVELQVGCCLPSPNHLRFFTLFLQLLAHNPVLKATLDRAWLELADARKLQAEANSAAQSEALSKEIRANEALHEELAALKTEAEAVEVALRKEIFELRATLTQAEDEAGWKEGIGIRF</sequence>
<feature type="compositionally biased region" description="Low complexity" evidence="2">
    <location>
        <begin position="162"/>
        <end position="174"/>
    </location>
</feature>
<feature type="coiled-coil region" evidence="1">
    <location>
        <begin position="554"/>
        <end position="595"/>
    </location>
</feature>
<feature type="compositionally biased region" description="Pro residues" evidence="2">
    <location>
        <begin position="469"/>
        <end position="494"/>
    </location>
</feature>
<keyword evidence="4" id="KW-1185">Reference proteome</keyword>
<dbReference type="Pfam" id="PF12329">
    <property type="entry name" value="TMF_DNA_bd"/>
    <property type="match status" value="1"/>
</dbReference>
<protein>
    <recommendedName>
        <fullName evidence="5">TATA element modulatory factor 1 TATA binding domain-containing protein</fullName>
    </recommendedName>
</protein>
<feature type="region of interest" description="Disordered" evidence="2">
    <location>
        <begin position="117"/>
        <end position="174"/>
    </location>
</feature>
<feature type="region of interest" description="Disordered" evidence="2">
    <location>
        <begin position="455"/>
        <end position="504"/>
    </location>
</feature>
<feature type="compositionally biased region" description="Polar residues" evidence="2">
    <location>
        <begin position="293"/>
        <end position="321"/>
    </location>
</feature>
<proteinExistence type="predicted"/>
<dbReference type="InterPro" id="IPR052602">
    <property type="entry name" value="Growth_transcription_reg"/>
</dbReference>